<gene>
    <name evidence="1" type="ORF">KUTeg_015745</name>
</gene>
<evidence type="ECO:0000313" key="2">
    <source>
        <dbReference type="Proteomes" id="UP001217089"/>
    </source>
</evidence>
<protein>
    <submittedName>
        <fullName evidence="1">Uncharacterized protein</fullName>
    </submittedName>
</protein>
<dbReference type="EMBL" id="JARBDR010000811">
    <property type="protein sequence ID" value="KAJ8306704.1"/>
    <property type="molecule type" value="Genomic_DNA"/>
</dbReference>
<sequence length="74" mass="8779">MKTGKTFWFFKTLQTDRTHFLQIRHELGFVRFVFKKIGKFDNTPIDYVSFFVNFLPGVLLDDSKVLILSLSKFN</sequence>
<organism evidence="1 2">
    <name type="scientific">Tegillarca granosa</name>
    <name type="common">Malaysian cockle</name>
    <name type="synonym">Anadara granosa</name>
    <dbReference type="NCBI Taxonomy" id="220873"/>
    <lineage>
        <taxon>Eukaryota</taxon>
        <taxon>Metazoa</taxon>
        <taxon>Spiralia</taxon>
        <taxon>Lophotrochozoa</taxon>
        <taxon>Mollusca</taxon>
        <taxon>Bivalvia</taxon>
        <taxon>Autobranchia</taxon>
        <taxon>Pteriomorphia</taxon>
        <taxon>Arcoida</taxon>
        <taxon>Arcoidea</taxon>
        <taxon>Arcidae</taxon>
        <taxon>Tegillarca</taxon>
    </lineage>
</organism>
<comment type="caution">
    <text evidence="1">The sequence shown here is derived from an EMBL/GenBank/DDBJ whole genome shotgun (WGS) entry which is preliminary data.</text>
</comment>
<accession>A0ABQ9EP20</accession>
<dbReference type="Proteomes" id="UP001217089">
    <property type="component" value="Unassembled WGS sequence"/>
</dbReference>
<name>A0ABQ9EP20_TEGGR</name>
<keyword evidence="2" id="KW-1185">Reference proteome</keyword>
<proteinExistence type="predicted"/>
<evidence type="ECO:0000313" key="1">
    <source>
        <dbReference type="EMBL" id="KAJ8306704.1"/>
    </source>
</evidence>
<reference evidence="1 2" key="1">
    <citation type="submission" date="2022-12" db="EMBL/GenBank/DDBJ databases">
        <title>Chromosome-level genome of Tegillarca granosa.</title>
        <authorList>
            <person name="Kim J."/>
        </authorList>
    </citation>
    <scope>NUCLEOTIDE SEQUENCE [LARGE SCALE GENOMIC DNA]</scope>
    <source>
        <strain evidence="1">Teg-2019</strain>
        <tissue evidence="1">Adductor muscle</tissue>
    </source>
</reference>